<dbReference type="InterPro" id="IPR029063">
    <property type="entry name" value="SAM-dependent_MTases_sf"/>
</dbReference>
<dbReference type="SUPFAM" id="SSF81799">
    <property type="entry name" value="Putative methyltransferase TM0872, insert domain"/>
    <property type="match status" value="1"/>
</dbReference>
<dbReference type="SUPFAM" id="SSF53335">
    <property type="entry name" value="S-adenosyl-L-methionine-dependent methyltransferases"/>
    <property type="match status" value="1"/>
</dbReference>
<dbReference type="InterPro" id="IPR023397">
    <property type="entry name" value="SAM-dep_MeTrfase_MraW_recog"/>
</dbReference>
<sequence length="321" mass="35125">MDGETSIPHRPVMVEDLLEWLLPVLDVKTPAVLLDGTLGGGGHTQAFLQACGGALRVIGLDRDPACVAAAQRWGQAWGSRLVAIQGDFGDMATHLARLNISQVDAILLDLGVSSYQLDTPERGFSFMHDGLLDMRMDPTQPVTAYQVVNESAATDLQTILRQFGEERWARRIAQAIVAERQQQPIARTRTLADLVARSIPRAAWPTHIHPATRTFQALRIAVNRELEALRDALPQAVAALRPGGRLGVLTFHSLEDRIVKRFFQQEAKGCICPPKLPQCVCGRQPTLKVLTRKPVSPGATEVQDNPRSRSAHLRVSAKLGG</sequence>
<evidence type="ECO:0000256" key="8">
    <source>
        <dbReference type="SAM" id="MobiDB-lite"/>
    </source>
</evidence>
<dbReference type="HOGENOM" id="CLU_038422_3_0_7"/>
<dbReference type="FunFam" id="1.10.150.170:FF:000001">
    <property type="entry name" value="Ribosomal RNA small subunit methyltransferase H"/>
    <property type="match status" value="1"/>
</dbReference>
<dbReference type="GO" id="GO:0070475">
    <property type="term" value="P:rRNA base methylation"/>
    <property type="evidence" value="ECO:0007669"/>
    <property type="project" value="UniProtKB-UniRule"/>
</dbReference>
<dbReference type="InterPro" id="IPR002903">
    <property type="entry name" value="RsmH"/>
</dbReference>
<dbReference type="PATRIC" id="fig|1429438.4.peg.1542"/>
<evidence type="ECO:0000313" key="10">
    <source>
        <dbReference type="Proteomes" id="UP000019141"/>
    </source>
</evidence>
<dbReference type="GO" id="GO:0005737">
    <property type="term" value="C:cytoplasm"/>
    <property type="evidence" value="ECO:0007669"/>
    <property type="project" value="UniProtKB-SubCell"/>
</dbReference>
<feature type="binding site" evidence="7">
    <location>
        <begin position="41"/>
        <end position="43"/>
    </location>
    <ligand>
        <name>S-adenosyl-L-methionine</name>
        <dbReference type="ChEBI" id="CHEBI:59789"/>
    </ligand>
</feature>
<proteinExistence type="inferred from homology"/>
<dbReference type="PIRSF" id="PIRSF004486">
    <property type="entry name" value="MraW"/>
    <property type="match status" value="1"/>
</dbReference>
<evidence type="ECO:0000256" key="3">
    <source>
        <dbReference type="ARBA" id="ARBA00022552"/>
    </source>
</evidence>
<keyword evidence="10" id="KW-1185">Reference proteome</keyword>
<evidence type="ECO:0000256" key="5">
    <source>
        <dbReference type="ARBA" id="ARBA00022679"/>
    </source>
</evidence>
<dbReference type="EC" id="2.1.1.199" evidence="7"/>
<dbReference type="Pfam" id="PF01795">
    <property type="entry name" value="Methyltransf_5"/>
    <property type="match status" value="1"/>
</dbReference>
<feature type="binding site" evidence="7">
    <location>
        <position position="61"/>
    </location>
    <ligand>
        <name>S-adenosyl-L-methionine</name>
        <dbReference type="ChEBI" id="CHEBI:59789"/>
    </ligand>
</feature>
<dbReference type="PANTHER" id="PTHR11265">
    <property type="entry name" value="S-ADENOSYL-METHYLTRANSFERASE MRAW"/>
    <property type="match status" value="1"/>
</dbReference>
<dbReference type="Gene3D" id="1.10.150.170">
    <property type="entry name" value="Putative methyltransferase TM0872, insert domain"/>
    <property type="match status" value="1"/>
</dbReference>
<evidence type="ECO:0000256" key="4">
    <source>
        <dbReference type="ARBA" id="ARBA00022603"/>
    </source>
</evidence>
<keyword evidence="2 7" id="KW-0963">Cytoplasm</keyword>
<keyword evidence="6 7" id="KW-0949">S-adenosyl-L-methionine</keyword>
<feature type="binding site" evidence="7">
    <location>
        <position position="88"/>
    </location>
    <ligand>
        <name>S-adenosyl-L-methionine</name>
        <dbReference type="ChEBI" id="CHEBI:59789"/>
    </ligand>
</feature>
<evidence type="ECO:0000256" key="2">
    <source>
        <dbReference type="ARBA" id="ARBA00022490"/>
    </source>
</evidence>
<dbReference type="AlphaFoldDB" id="W4LU37"/>
<keyword evidence="4 7" id="KW-0489">Methyltransferase</keyword>
<protein>
    <recommendedName>
        <fullName evidence="7">Ribosomal RNA small subunit methyltransferase H</fullName>
        <ecNumber evidence="7">2.1.1.199</ecNumber>
    </recommendedName>
    <alternativeName>
        <fullName evidence="7">16S rRNA m(4)C1402 methyltransferase</fullName>
    </alternativeName>
    <alternativeName>
        <fullName evidence="7">rRNA (cytosine-N(4)-)-methyltransferase RsmH</fullName>
    </alternativeName>
</protein>
<dbReference type="GO" id="GO:0071424">
    <property type="term" value="F:rRNA (cytosine-N4-)-methyltransferase activity"/>
    <property type="evidence" value="ECO:0007669"/>
    <property type="project" value="UniProtKB-UniRule"/>
</dbReference>
<feature type="region of interest" description="Disordered" evidence="8">
    <location>
        <begin position="294"/>
        <end position="321"/>
    </location>
</feature>
<keyword evidence="3 7" id="KW-0698">rRNA processing</keyword>
<comment type="similarity">
    <text evidence="1 7">Belongs to the methyltransferase superfamily. RsmH family.</text>
</comment>
<comment type="catalytic activity">
    <reaction evidence="7">
        <text>cytidine(1402) in 16S rRNA + S-adenosyl-L-methionine = N(4)-methylcytidine(1402) in 16S rRNA + S-adenosyl-L-homocysteine + H(+)</text>
        <dbReference type="Rhea" id="RHEA:42928"/>
        <dbReference type="Rhea" id="RHEA-COMP:10286"/>
        <dbReference type="Rhea" id="RHEA-COMP:10287"/>
        <dbReference type="ChEBI" id="CHEBI:15378"/>
        <dbReference type="ChEBI" id="CHEBI:57856"/>
        <dbReference type="ChEBI" id="CHEBI:59789"/>
        <dbReference type="ChEBI" id="CHEBI:74506"/>
        <dbReference type="ChEBI" id="CHEBI:82748"/>
        <dbReference type="EC" id="2.1.1.199"/>
    </reaction>
</comment>
<accession>W4LU37</accession>
<evidence type="ECO:0000256" key="7">
    <source>
        <dbReference type="HAMAP-Rule" id="MF_01007"/>
    </source>
</evidence>
<dbReference type="HAMAP" id="MF_01007">
    <property type="entry name" value="16SrRNA_methyltr_H"/>
    <property type="match status" value="1"/>
</dbReference>
<reference evidence="9 10" key="1">
    <citation type="journal article" date="2014" name="Nature">
        <title>An environmental bacterial taxon with a large and distinct metabolic repertoire.</title>
        <authorList>
            <person name="Wilson M.C."/>
            <person name="Mori T."/>
            <person name="Ruckert C."/>
            <person name="Uria A.R."/>
            <person name="Helf M.J."/>
            <person name="Takada K."/>
            <person name="Gernert C."/>
            <person name="Steffens U.A."/>
            <person name="Heycke N."/>
            <person name="Schmitt S."/>
            <person name="Rinke C."/>
            <person name="Helfrich E.J."/>
            <person name="Brachmann A.O."/>
            <person name="Gurgui C."/>
            <person name="Wakimoto T."/>
            <person name="Kracht M."/>
            <person name="Crusemann M."/>
            <person name="Hentschel U."/>
            <person name="Abe I."/>
            <person name="Matsunaga S."/>
            <person name="Kalinowski J."/>
            <person name="Takeyama H."/>
            <person name="Piel J."/>
        </authorList>
    </citation>
    <scope>NUCLEOTIDE SEQUENCE [LARGE SCALE GENOMIC DNA]</scope>
    <source>
        <strain evidence="10">TSY1</strain>
    </source>
</reference>
<name>W4LU37_ENTF1</name>
<gene>
    <name evidence="7" type="primary">rsmH</name>
    <name evidence="9" type="ORF">ETSY1_07130</name>
</gene>
<dbReference type="Proteomes" id="UP000019141">
    <property type="component" value="Unassembled WGS sequence"/>
</dbReference>
<evidence type="ECO:0000256" key="6">
    <source>
        <dbReference type="ARBA" id="ARBA00022691"/>
    </source>
</evidence>
<comment type="caution">
    <text evidence="9">The sequence shown here is derived from an EMBL/GenBank/DDBJ whole genome shotgun (WGS) entry which is preliminary data.</text>
</comment>
<evidence type="ECO:0000256" key="1">
    <source>
        <dbReference type="ARBA" id="ARBA00010396"/>
    </source>
</evidence>
<organism evidence="9 10">
    <name type="scientific">Entotheonella factor</name>
    <dbReference type="NCBI Taxonomy" id="1429438"/>
    <lineage>
        <taxon>Bacteria</taxon>
        <taxon>Pseudomonadati</taxon>
        <taxon>Nitrospinota/Tectimicrobiota group</taxon>
        <taxon>Candidatus Tectimicrobiota</taxon>
        <taxon>Candidatus Entotheonellia</taxon>
        <taxon>Candidatus Entotheonellales</taxon>
        <taxon>Candidatus Entotheonellaceae</taxon>
        <taxon>Candidatus Entotheonella</taxon>
    </lineage>
</organism>
<keyword evidence="5 7" id="KW-0808">Transferase</keyword>
<feature type="binding site" evidence="7">
    <location>
        <position position="116"/>
    </location>
    <ligand>
        <name>S-adenosyl-L-methionine</name>
        <dbReference type="ChEBI" id="CHEBI:59789"/>
    </ligand>
</feature>
<dbReference type="EMBL" id="AZHW01000227">
    <property type="protein sequence ID" value="ETX01498.1"/>
    <property type="molecule type" value="Genomic_DNA"/>
</dbReference>
<comment type="subcellular location">
    <subcellularLocation>
        <location evidence="7">Cytoplasm</location>
    </subcellularLocation>
</comment>
<feature type="binding site" evidence="7">
    <location>
        <position position="109"/>
    </location>
    <ligand>
        <name>S-adenosyl-L-methionine</name>
        <dbReference type="ChEBI" id="CHEBI:59789"/>
    </ligand>
</feature>
<dbReference type="NCBIfam" id="TIGR00006">
    <property type="entry name" value="16S rRNA (cytosine(1402)-N(4))-methyltransferase RsmH"/>
    <property type="match status" value="1"/>
</dbReference>
<comment type="function">
    <text evidence="7">Specifically methylates the N4 position of cytidine in position 1402 (C1402) of 16S rRNA.</text>
</comment>
<dbReference type="Gene3D" id="3.40.50.150">
    <property type="entry name" value="Vaccinia Virus protein VP39"/>
    <property type="match status" value="1"/>
</dbReference>
<dbReference type="PANTHER" id="PTHR11265:SF0">
    <property type="entry name" value="12S RRNA N4-METHYLCYTIDINE METHYLTRANSFERASE"/>
    <property type="match status" value="1"/>
</dbReference>
<evidence type="ECO:0000313" key="9">
    <source>
        <dbReference type="EMBL" id="ETX01498.1"/>
    </source>
</evidence>